<dbReference type="EMBL" id="MTLA01000493">
    <property type="protein sequence ID" value="OOP65463.1"/>
    <property type="molecule type" value="Genomic_DNA"/>
</dbReference>
<dbReference type="RefSeq" id="WP_071977148.1">
    <property type="nucleotide sequence ID" value="NZ_CP065424.1"/>
</dbReference>
<accession>A0A8E2LB87</accession>
<dbReference type="AlphaFoldDB" id="A0A8E2LB87"/>
<gene>
    <name evidence="2" type="ORF">BWZ43_24980</name>
</gene>
<evidence type="ECO:0000313" key="2">
    <source>
        <dbReference type="EMBL" id="OOP65463.1"/>
    </source>
</evidence>
<organism evidence="2 3">
    <name type="scientific">Heyndrickxia oleronia</name>
    <dbReference type="NCBI Taxonomy" id="38875"/>
    <lineage>
        <taxon>Bacteria</taxon>
        <taxon>Bacillati</taxon>
        <taxon>Bacillota</taxon>
        <taxon>Bacilli</taxon>
        <taxon>Bacillales</taxon>
        <taxon>Bacillaceae</taxon>
        <taxon>Heyndrickxia</taxon>
    </lineage>
</organism>
<protein>
    <recommendedName>
        <fullName evidence="1">DUF2268 domain-containing protein</fullName>
    </recommendedName>
</protein>
<dbReference type="Proteomes" id="UP000189761">
    <property type="component" value="Unassembled WGS sequence"/>
</dbReference>
<reference evidence="2 3" key="1">
    <citation type="submission" date="2017-01" db="EMBL/GenBank/DDBJ databases">
        <title>Draft genome sequence of Bacillus oleronius.</title>
        <authorList>
            <person name="Allam M."/>
        </authorList>
    </citation>
    <scope>NUCLEOTIDE SEQUENCE [LARGE SCALE GENOMIC DNA]</scope>
    <source>
        <strain evidence="2 3">DSM 9356</strain>
    </source>
</reference>
<sequence length="286" mass="33368">MDNIELLNLVPKFLDFYNRANDEDISENQRWQLWEENYNFAAVPPGDEGRKIARDLFQRAWEKYHQHIDYLNRWEPSKKDIEATLTRIKYLLGYDKVIDLVVIYFVGFFENNAFVAPYDETRLALCLPVESKESSSGSFITLSHELTHIVHAKTANLTSQWERSVGSSILQEGLATQVSKYIVQNEPDEAYIEHRNGWLNECKLHRTDMIKGIIPYLEDSSSEAIHQFTFGNGTTNLEREAYFVGWEIVRYLLEQGVSFKQMASIQEEDIPNYLGEILVELNQWID</sequence>
<name>A0A8E2LB87_9BACI</name>
<evidence type="ECO:0000259" key="1">
    <source>
        <dbReference type="Pfam" id="PF10026"/>
    </source>
</evidence>
<proteinExistence type="predicted"/>
<evidence type="ECO:0000313" key="3">
    <source>
        <dbReference type="Proteomes" id="UP000189761"/>
    </source>
</evidence>
<comment type="caution">
    <text evidence="2">The sequence shown here is derived from an EMBL/GenBank/DDBJ whole genome shotgun (WGS) entry which is preliminary data.</text>
</comment>
<keyword evidence="3" id="KW-1185">Reference proteome</keyword>
<dbReference type="Pfam" id="PF10026">
    <property type="entry name" value="DUF2268"/>
    <property type="match status" value="1"/>
</dbReference>
<feature type="domain" description="DUF2268" evidence="1">
    <location>
        <begin position="140"/>
        <end position="270"/>
    </location>
</feature>
<dbReference type="InterPro" id="IPR018728">
    <property type="entry name" value="DUF2268"/>
</dbReference>